<dbReference type="AlphaFoldDB" id="A0A0R2SAS7"/>
<accession>A0A0R2SAS7</accession>
<proteinExistence type="predicted"/>
<evidence type="ECO:0000313" key="2">
    <source>
        <dbReference type="EMBL" id="KRO69757.1"/>
    </source>
</evidence>
<dbReference type="InterPro" id="IPR016156">
    <property type="entry name" value="FAD/NAD-linked_Rdtase_dimer_sf"/>
</dbReference>
<comment type="caution">
    <text evidence="2">The sequence shown here is derived from an EMBL/GenBank/DDBJ whole genome shotgun (WGS) entry which is preliminary data.</text>
</comment>
<sequence length="190" mass="20452">MPAFNEATGQIEDKPLFIAGDVSNAHPLLHEAADDGRIAGDNAGSFPVIRARPRRAPLSVVFTDPQIALVGARFSELDNSTTSFAVGQVSFEDQGRSRVIGKNKGILRVYGEQGTGVFLGAEMIGPAAEHLGHLLSWSVQHRLTVQQMLDSPFYHPVIEEGVRTALRQLNRELRMGPVPVEGCLDCGPGA</sequence>
<protein>
    <recommendedName>
        <fullName evidence="1">Pyridine nucleotide-disulphide oxidoreductase dimerisation domain-containing protein</fullName>
    </recommendedName>
</protein>
<reference evidence="2 3" key="1">
    <citation type="submission" date="2015-10" db="EMBL/GenBank/DDBJ databases">
        <title>Metagenome-Assembled Genomes uncover a global brackish microbiome.</title>
        <authorList>
            <person name="Hugerth L.W."/>
            <person name="Larsson J."/>
            <person name="Alneberg J."/>
            <person name="Lindh M.V."/>
            <person name="Legrand C."/>
            <person name="Pinhassi J."/>
            <person name="Andersson A.F."/>
        </authorList>
    </citation>
    <scope>NUCLEOTIDE SEQUENCE [LARGE SCALE GENOMIC DNA]</scope>
    <source>
        <strain evidence="2">BACL4 MAG-120507-bin80</strain>
    </source>
</reference>
<dbReference type="Pfam" id="PF02852">
    <property type="entry name" value="Pyr_redox_dim"/>
    <property type="match status" value="1"/>
</dbReference>
<dbReference type="Gene3D" id="3.30.390.30">
    <property type="match status" value="1"/>
</dbReference>
<dbReference type="PANTHER" id="PTHR43014">
    <property type="entry name" value="MERCURIC REDUCTASE"/>
    <property type="match status" value="1"/>
</dbReference>
<dbReference type="PRINTS" id="PR00411">
    <property type="entry name" value="PNDRDTASEI"/>
</dbReference>
<dbReference type="EMBL" id="LIBB01000475">
    <property type="protein sequence ID" value="KRO69757.1"/>
    <property type="molecule type" value="Genomic_DNA"/>
</dbReference>
<feature type="domain" description="Pyridine nucleotide-disulphide oxidoreductase dimerisation" evidence="1">
    <location>
        <begin position="59"/>
        <end position="165"/>
    </location>
</feature>
<dbReference type="Gene3D" id="3.50.50.60">
    <property type="entry name" value="FAD/NAD(P)-binding domain"/>
    <property type="match status" value="1"/>
</dbReference>
<evidence type="ECO:0000313" key="3">
    <source>
        <dbReference type="Proteomes" id="UP000051934"/>
    </source>
</evidence>
<evidence type="ECO:0000259" key="1">
    <source>
        <dbReference type="Pfam" id="PF02852"/>
    </source>
</evidence>
<dbReference type="Proteomes" id="UP000051934">
    <property type="component" value="Unassembled WGS sequence"/>
</dbReference>
<organism evidence="2 3">
    <name type="scientific">OM182 bacterium BACL3 MAG-120507-bin80</name>
    <dbReference type="NCBI Taxonomy" id="1655577"/>
    <lineage>
        <taxon>Bacteria</taxon>
        <taxon>Pseudomonadati</taxon>
        <taxon>Pseudomonadota</taxon>
        <taxon>Gammaproteobacteria</taxon>
        <taxon>OMG group</taxon>
        <taxon>OM182 clade</taxon>
    </lineage>
</organism>
<dbReference type="GO" id="GO:0050660">
    <property type="term" value="F:flavin adenine dinucleotide binding"/>
    <property type="evidence" value="ECO:0007669"/>
    <property type="project" value="TreeGrafter"/>
</dbReference>
<name>A0A0R2SAS7_9GAMM</name>
<dbReference type="SUPFAM" id="SSF55424">
    <property type="entry name" value="FAD/NAD-linked reductases, dimerisation (C-terminal) domain"/>
    <property type="match status" value="1"/>
</dbReference>
<dbReference type="SUPFAM" id="SSF51905">
    <property type="entry name" value="FAD/NAD(P)-binding domain"/>
    <property type="match status" value="1"/>
</dbReference>
<dbReference type="PANTHER" id="PTHR43014:SF4">
    <property type="entry name" value="PYRIDINE NUCLEOTIDE-DISULFIDE OXIDOREDUCTASE RCLA-RELATED"/>
    <property type="match status" value="1"/>
</dbReference>
<gene>
    <name evidence="2" type="ORF">ABR69_01160</name>
</gene>
<dbReference type="InterPro" id="IPR004099">
    <property type="entry name" value="Pyr_nucl-diS_OxRdtase_dimer"/>
</dbReference>
<dbReference type="GO" id="GO:0003955">
    <property type="term" value="F:NAD(P)H dehydrogenase (quinone) activity"/>
    <property type="evidence" value="ECO:0007669"/>
    <property type="project" value="TreeGrafter"/>
</dbReference>
<dbReference type="InterPro" id="IPR036188">
    <property type="entry name" value="FAD/NAD-bd_sf"/>
</dbReference>